<feature type="compositionally biased region" description="Basic and acidic residues" evidence="11">
    <location>
        <begin position="506"/>
        <end position="525"/>
    </location>
</feature>
<dbReference type="KEGG" id="char:105904056"/>
<feature type="region of interest" description="Disordered" evidence="11">
    <location>
        <begin position="401"/>
        <end position="435"/>
    </location>
</feature>
<protein>
    <submittedName>
        <fullName evidence="15 16">Probable G-protein coupled receptor 156</fullName>
    </submittedName>
</protein>
<feature type="compositionally biased region" description="Basic residues" evidence="11">
    <location>
        <begin position="735"/>
        <end position="746"/>
    </location>
</feature>
<feature type="compositionally biased region" description="Basic and acidic residues" evidence="11">
    <location>
        <begin position="615"/>
        <end position="625"/>
    </location>
</feature>
<gene>
    <name evidence="15 16" type="primary">gpr156</name>
</gene>
<evidence type="ECO:0000256" key="8">
    <source>
        <dbReference type="ARBA" id="ARBA00023180"/>
    </source>
</evidence>
<feature type="transmembrane region" description="Helical" evidence="12">
    <location>
        <begin position="294"/>
        <end position="316"/>
    </location>
</feature>
<proteinExistence type="inferred from homology"/>
<evidence type="ECO:0000313" key="16">
    <source>
        <dbReference type="RefSeq" id="XP_031438500.1"/>
    </source>
</evidence>
<evidence type="ECO:0000256" key="11">
    <source>
        <dbReference type="SAM" id="MobiDB-lite"/>
    </source>
</evidence>
<evidence type="ECO:0000256" key="9">
    <source>
        <dbReference type="ARBA" id="ARBA00023224"/>
    </source>
</evidence>
<dbReference type="Proteomes" id="UP000515152">
    <property type="component" value="Chromosome 2"/>
</dbReference>
<feature type="compositionally biased region" description="Polar residues" evidence="11">
    <location>
        <begin position="409"/>
        <end position="422"/>
    </location>
</feature>
<feature type="compositionally biased region" description="Pro residues" evidence="11">
    <location>
        <begin position="451"/>
        <end position="460"/>
    </location>
</feature>
<keyword evidence="10" id="KW-0175">Coiled coil</keyword>
<feature type="transmembrane region" description="Helical" evidence="12">
    <location>
        <begin position="91"/>
        <end position="111"/>
    </location>
</feature>
<dbReference type="RefSeq" id="XP_031438500.1">
    <property type="nucleotide sequence ID" value="XM_031582640.1"/>
</dbReference>
<dbReference type="InterPro" id="IPR002455">
    <property type="entry name" value="GPCR3_GABA-B"/>
</dbReference>
<feature type="transmembrane region" description="Helical" evidence="12">
    <location>
        <begin position="131"/>
        <end position="151"/>
    </location>
</feature>
<accession>A0A6P8GUM4</accession>
<dbReference type="GO" id="GO:0004965">
    <property type="term" value="F:G protein-coupled GABA receptor activity"/>
    <property type="evidence" value="ECO:0007669"/>
    <property type="project" value="InterPro"/>
</dbReference>
<keyword evidence="3 12" id="KW-0812">Transmembrane</keyword>
<feature type="transmembrane region" description="Helical" evidence="12">
    <location>
        <begin position="56"/>
        <end position="79"/>
    </location>
</feature>
<evidence type="ECO:0000256" key="4">
    <source>
        <dbReference type="ARBA" id="ARBA00022989"/>
    </source>
</evidence>
<keyword evidence="8" id="KW-0325">Glycoprotein</keyword>
<dbReference type="GeneID" id="105904056"/>
<dbReference type="PROSITE" id="PS50259">
    <property type="entry name" value="G_PROTEIN_RECEP_F3_4"/>
    <property type="match status" value="1"/>
</dbReference>
<dbReference type="GeneTree" id="ENSGT00940000159755"/>
<evidence type="ECO:0000256" key="7">
    <source>
        <dbReference type="ARBA" id="ARBA00023170"/>
    </source>
</evidence>
<feature type="domain" description="G-protein coupled receptors family 3 profile" evidence="13">
    <location>
        <begin position="54"/>
        <end position="319"/>
    </location>
</feature>
<feature type="region of interest" description="Disordered" evidence="11">
    <location>
        <begin position="660"/>
        <end position="800"/>
    </location>
</feature>
<evidence type="ECO:0000256" key="12">
    <source>
        <dbReference type="SAM" id="Phobius"/>
    </source>
</evidence>
<feature type="compositionally biased region" description="Polar residues" evidence="11">
    <location>
        <begin position="526"/>
        <end position="537"/>
    </location>
</feature>
<dbReference type="Pfam" id="PF00003">
    <property type="entry name" value="7tm_3"/>
    <property type="match status" value="1"/>
</dbReference>
<comment type="subcellular location">
    <subcellularLocation>
        <location evidence="1">Membrane</location>
        <topology evidence="1">Multi-pass membrane protein</topology>
    </subcellularLocation>
</comment>
<evidence type="ECO:0000256" key="1">
    <source>
        <dbReference type="ARBA" id="ARBA00004141"/>
    </source>
</evidence>
<feature type="transmembrane region" description="Helical" evidence="12">
    <location>
        <begin position="266"/>
        <end position="288"/>
    </location>
</feature>
<feature type="compositionally biased region" description="Basic and acidic residues" evidence="11">
    <location>
        <begin position="684"/>
        <end position="695"/>
    </location>
</feature>
<evidence type="ECO:0000313" key="15">
    <source>
        <dbReference type="RefSeq" id="XP_031438493.1"/>
    </source>
</evidence>
<evidence type="ECO:0000256" key="6">
    <source>
        <dbReference type="ARBA" id="ARBA00023136"/>
    </source>
</evidence>
<keyword evidence="6 12" id="KW-0472">Membrane</keyword>
<feature type="region of interest" description="Disordered" evidence="11">
    <location>
        <begin position="451"/>
        <end position="538"/>
    </location>
</feature>
<reference evidence="15 16" key="1">
    <citation type="submission" date="2025-04" db="UniProtKB">
        <authorList>
            <consortium name="RefSeq"/>
        </authorList>
    </citation>
    <scope>IDENTIFICATION</scope>
</reference>
<name>A0A6P8GUM4_CLUHA</name>
<dbReference type="AlphaFoldDB" id="A0A6P8GUM4"/>
<organism evidence="14 16">
    <name type="scientific">Clupea harengus</name>
    <name type="common">Atlantic herring</name>
    <dbReference type="NCBI Taxonomy" id="7950"/>
    <lineage>
        <taxon>Eukaryota</taxon>
        <taxon>Metazoa</taxon>
        <taxon>Chordata</taxon>
        <taxon>Craniata</taxon>
        <taxon>Vertebrata</taxon>
        <taxon>Euteleostomi</taxon>
        <taxon>Actinopterygii</taxon>
        <taxon>Neopterygii</taxon>
        <taxon>Teleostei</taxon>
        <taxon>Clupei</taxon>
        <taxon>Clupeiformes</taxon>
        <taxon>Clupeoidei</taxon>
        <taxon>Clupeidae</taxon>
        <taxon>Clupea</taxon>
    </lineage>
</organism>
<dbReference type="InterPro" id="IPR017978">
    <property type="entry name" value="GPCR_3_C"/>
</dbReference>
<evidence type="ECO:0000256" key="3">
    <source>
        <dbReference type="ARBA" id="ARBA00022692"/>
    </source>
</evidence>
<feature type="compositionally biased region" description="Low complexity" evidence="11">
    <location>
        <begin position="820"/>
        <end position="832"/>
    </location>
</feature>
<evidence type="ECO:0000256" key="5">
    <source>
        <dbReference type="ARBA" id="ARBA00023040"/>
    </source>
</evidence>
<keyword evidence="14" id="KW-1185">Reference proteome</keyword>
<dbReference type="GO" id="GO:0035677">
    <property type="term" value="P:posterior lateral line neuromast hair cell development"/>
    <property type="evidence" value="ECO:0007669"/>
    <property type="project" value="Ensembl"/>
</dbReference>
<comment type="similarity">
    <text evidence="2">Belongs to the G-protein coupled receptor 3 family. GABA-B receptor subfamily.</text>
</comment>
<evidence type="ECO:0000256" key="10">
    <source>
        <dbReference type="SAM" id="Coils"/>
    </source>
</evidence>
<dbReference type="PRINTS" id="PR01176">
    <property type="entry name" value="GABABRECEPTR"/>
</dbReference>
<feature type="compositionally biased region" description="Pro residues" evidence="11">
    <location>
        <begin position="477"/>
        <end position="494"/>
    </location>
</feature>
<evidence type="ECO:0000259" key="13">
    <source>
        <dbReference type="PROSITE" id="PS50259"/>
    </source>
</evidence>
<keyword evidence="7 15" id="KW-0675">Receptor</keyword>
<dbReference type="CTD" id="165829"/>
<dbReference type="GO" id="GO:0007214">
    <property type="term" value="P:gamma-aminobutyric acid signaling pathway"/>
    <property type="evidence" value="ECO:0007669"/>
    <property type="project" value="TreeGrafter"/>
</dbReference>
<keyword evidence="5" id="KW-0297">G-protein coupled receptor</keyword>
<dbReference type="OrthoDB" id="411630at2759"/>
<feature type="compositionally biased region" description="Basic and acidic residues" evidence="11">
    <location>
        <begin position="768"/>
        <end position="781"/>
    </location>
</feature>
<dbReference type="RefSeq" id="XP_031438493.1">
    <property type="nucleotide sequence ID" value="XM_031582633.2"/>
</dbReference>
<feature type="transmembrane region" description="Helical" evidence="12">
    <location>
        <begin position="172"/>
        <end position="193"/>
    </location>
</feature>
<feature type="coiled-coil region" evidence="10">
    <location>
        <begin position="370"/>
        <end position="397"/>
    </location>
</feature>
<dbReference type="GO" id="GO:0038039">
    <property type="term" value="C:G protein-coupled receptor heterodimeric complex"/>
    <property type="evidence" value="ECO:0007669"/>
    <property type="project" value="TreeGrafter"/>
</dbReference>
<evidence type="ECO:0000313" key="14">
    <source>
        <dbReference type="Proteomes" id="UP000515152"/>
    </source>
</evidence>
<keyword evidence="9" id="KW-0807">Transducer</keyword>
<feature type="region of interest" description="Disordered" evidence="11">
    <location>
        <begin position="817"/>
        <end position="841"/>
    </location>
</feature>
<keyword evidence="4 12" id="KW-1133">Transmembrane helix</keyword>
<dbReference type="PANTHER" id="PTHR10519:SF20">
    <property type="entry name" value="G-PROTEIN COUPLED RECEPTOR 156-RELATED"/>
    <property type="match status" value="1"/>
</dbReference>
<feature type="region of interest" description="Disordered" evidence="11">
    <location>
        <begin position="615"/>
        <end position="640"/>
    </location>
</feature>
<sequence>MQLGANCSSECESGVCYIHPRLSGQDGWDILQRLCSLSTGRVMEVQGRSLSTVLCAVVWTLLSCGILLTLFFLLFTLRFRNNRIVKMSSPNLNVLTLCGSVLTYSSGFLFAIEEKTLIQGMGPRAVLQARVWTLCIGTTLVFGPILGKTWRLYRVFTQRIPDKRVIIRDIQLMGLVALLLLVDILVLGTWGLADPIKCTHSVGAVVKVVEVDVSYSLSQLDSCSSQYSDLWTILLSVLKGVLLLYGTYLAGLTSNVSLPPVNQSPTIMAAVCLVTMSSAVAIPVSRYLHAWPNLVYSVVAGAIFTCTLAINCLLFIPQLTQCRQFEEEMNPNPSQMSKYFSSPSRSLRSMYSEDEIYYLLGENTSMKRILNEKNAVIDSLQEQVSNAKDKLLKLMSVSHPRVDGEMDSSDPNLNSCSTQTTVVHPDGPATPPAPESEVLVSALPLPASPPPYVPPPPMPPSALALASSNHDHSSSSLPPPLLQPQPCPFSPPPADGSSYSSHSNQRRAELAPERLSLRRCSEETQSKPAATLNSGSEVTRVEEALVASPTTQPNHVHGSTLLSPTWSGPAQADSMGPTGDTIVSPPATGGGWPGFISNEQLQEILQDLSMDARDTSAFRSPDHTRSPSTNQIQDELSPLSPRSPCSRFYFRYPSISPYTMRKRRPPFYPHRPSPHHTGFTPPRRSKETGLHKQDESQGTGDPIKNDSSLVLCSEDGNKGRGEVDEGEERAVGASPRRRRRERRWARRGPPPPRRCSVTPYSGQSHRHAPPDPEGGKSRNQEAELGVDPYGYSDSDSDSSSEDYCYYHRPYCESCLQGPYESSDSTSETSDSEYGGVFDHTTHPVVNFNEDLKPTFV</sequence>
<dbReference type="PANTHER" id="PTHR10519">
    <property type="entry name" value="GABA-B RECEPTOR"/>
    <property type="match status" value="1"/>
</dbReference>
<evidence type="ECO:0000256" key="2">
    <source>
        <dbReference type="ARBA" id="ARBA00008991"/>
    </source>
</evidence>